<name>A0ABC8UWH8_9AQUA</name>
<proteinExistence type="predicted"/>
<keyword evidence="3" id="KW-1185">Reference proteome</keyword>
<organism evidence="2 3">
    <name type="scientific">Ilex paraguariensis</name>
    <name type="common">yerba mate</name>
    <dbReference type="NCBI Taxonomy" id="185542"/>
    <lineage>
        <taxon>Eukaryota</taxon>
        <taxon>Viridiplantae</taxon>
        <taxon>Streptophyta</taxon>
        <taxon>Embryophyta</taxon>
        <taxon>Tracheophyta</taxon>
        <taxon>Spermatophyta</taxon>
        <taxon>Magnoliopsida</taxon>
        <taxon>eudicotyledons</taxon>
        <taxon>Gunneridae</taxon>
        <taxon>Pentapetalae</taxon>
        <taxon>asterids</taxon>
        <taxon>campanulids</taxon>
        <taxon>Aquifoliales</taxon>
        <taxon>Aquifoliaceae</taxon>
        <taxon>Ilex</taxon>
    </lineage>
</organism>
<comment type="caution">
    <text evidence="2">The sequence shown here is derived from an EMBL/GenBank/DDBJ whole genome shotgun (WGS) entry which is preliminary data.</text>
</comment>
<feature type="compositionally biased region" description="Low complexity" evidence="1">
    <location>
        <begin position="46"/>
        <end position="58"/>
    </location>
</feature>
<reference evidence="2 3" key="1">
    <citation type="submission" date="2024-02" db="EMBL/GenBank/DDBJ databases">
        <authorList>
            <person name="Vignale AGUSTIN F."/>
            <person name="Sosa J E."/>
            <person name="Modenutti C."/>
        </authorList>
    </citation>
    <scope>NUCLEOTIDE SEQUENCE [LARGE SCALE GENOMIC DNA]</scope>
</reference>
<evidence type="ECO:0000313" key="2">
    <source>
        <dbReference type="EMBL" id="CAK9185443.1"/>
    </source>
</evidence>
<gene>
    <name evidence="2" type="ORF">ILEXP_LOCUS55842</name>
</gene>
<evidence type="ECO:0000313" key="3">
    <source>
        <dbReference type="Proteomes" id="UP001642360"/>
    </source>
</evidence>
<dbReference type="EMBL" id="CAUOFW020009313">
    <property type="protein sequence ID" value="CAK9185443.1"/>
    <property type="molecule type" value="Genomic_DNA"/>
</dbReference>
<feature type="region of interest" description="Disordered" evidence="1">
    <location>
        <begin position="46"/>
        <end position="68"/>
    </location>
</feature>
<protein>
    <submittedName>
        <fullName evidence="2">Uncharacterized protein</fullName>
    </submittedName>
</protein>
<evidence type="ECO:0000256" key="1">
    <source>
        <dbReference type="SAM" id="MobiDB-lite"/>
    </source>
</evidence>
<accession>A0ABC8UWH8</accession>
<dbReference type="Proteomes" id="UP001642360">
    <property type="component" value="Unassembled WGS sequence"/>
</dbReference>
<dbReference type="AlphaFoldDB" id="A0ABC8UWH8"/>
<sequence>MLAVDVDNDKIKHLLEPQGEASLPWPDRIQFHRLNIKNDFCLEGAATGSGASFGTASKARAKSRTSRR</sequence>
<feature type="compositionally biased region" description="Basic residues" evidence="1">
    <location>
        <begin position="59"/>
        <end position="68"/>
    </location>
</feature>